<dbReference type="InterPro" id="IPR001245">
    <property type="entry name" value="Ser-Thr/Tyr_kinase_cat_dom"/>
</dbReference>
<accession>A0A9N8VR24</accession>
<feature type="domain" description="Protein kinase" evidence="3">
    <location>
        <begin position="1017"/>
        <end position="1341"/>
    </location>
</feature>
<dbReference type="InterPro" id="IPR011009">
    <property type="entry name" value="Kinase-like_dom_sf"/>
</dbReference>
<dbReference type="Pfam" id="PF07714">
    <property type="entry name" value="PK_Tyr_Ser-Thr"/>
    <property type="match status" value="1"/>
</dbReference>
<evidence type="ECO:0000313" key="5">
    <source>
        <dbReference type="Proteomes" id="UP000789759"/>
    </source>
</evidence>
<evidence type="ECO:0000256" key="1">
    <source>
        <dbReference type="PROSITE-ProRule" id="PRU10141"/>
    </source>
</evidence>
<dbReference type="InterPro" id="IPR059179">
    <property type="entry name" value="MLKL-like_MCAfunc"/>
</dbReference>
<feature type="domain" description="Protein kinase" evidence="3">
    <location>
        <begin position="39"/>
        <end position="476"/>
    </location>
</feature>
<dbReference type="InterPro" id="IPR000719">
    <property type="entry name" value="Prot_kinase_dom"/>
</dbReference>
<dbReference type="SMART" id="SM00671">
    <property type="entry name" value="SEL1"/>
    <property type="match status" value="3"/>
</dbReference>
<dbReference type="EMBL" id="CAJVQA010000193">
    <property type="protein sequence ID" value="CAG8461423.1"/>
    <property type="molecule type" value="Genomic_DNA"/>
</dbReference>
<feature type="compositionally biased region" description="Basic and acidic residues" evidence="2">
    <location>
        <begin position="1476"/>
        <end position="1490"/>
    </location>
</feature>
<dbReference type="PANTHER" id="PTHR44329">
    <property type="entry name" value="SERINE/THREONINE-PROTEIN KINASE TNNI3K-RELATED"/>
    <property type="match status" value="1"/>
</dbReference>
<dbReference type="Gene3D" id="3.30.200.20">
    <property type="entry name" value="Phosphorylase Kinase, domain 1"/>
    <property type="match status" value="1"/>
</dbReference>
<dbReference type="OrthoDB" id="2384430at2759"/>
<dbReference type="GO" id="GO:0007166">
    <property type="term" value="P:cell surface receptor signaling pathway"/>
    <property type="evidence" value="ECO:0007669"/>
    <property type="project" value="InterPro"/>
</dbReference>
<evidence type="ECO:0000256" key="2">
    <source>
        <dbReference type="SAM" id="MobiDB-lite"/>
    </source>
</evidence>
<dbReference type="GO" id="GO:0005524">
    <property type="term" value="F:ATP binding"/>
    <property type="evidence" value="ECO:0007669"/>
    <property type="project" value="UniProtKB-UniRule"/>
</dbReference>
<reference evidence="4" key="1">
    <citation type="submission" date="2021-06" db="EMBL/GenBank/DDBJ databases">
        <authorList>
            <person name="Kallberg Y."/>
            <person name="Tangrot J."/>
            <person name="Rosling A."/>
        </authorList>
    </citation>
    <scope>NUCLEOTIDE SEQUENCE</scope>
    <source>
        <strain evidence="4">FL966</strain>
    </source>
</reference>
<gene>
    <name evidence="4" type="ORF">CPELLU_LOCUS639</name>
</gene>
<dbReference type="InterPro" id="IPR006597">
    <property type="entry name" value="Sel1-like"/>
</dbReference>
<dbReference type="PROSITE" id="PS50011">
    <property type="entry name" value="PROTEIN_KINASE_DOM"/>
    <property type="match status" value="2"/>
</dbReference>
<dbReference type="Proteomes" id="UP000789759">
    <property type="component" value="Unassembled WGS sequence"/>
</dbReference>
<evidence type="ECO:0000259" key="3">
    <source>
        <dbReference type="PROSITE" id="PS50011"/>
    </source>
</evidence>
<dbReference type="GO" id="GO:0004674">
    <property type="term" value="F:protein serine/threonine kinase activity"/>
    <property type="evidence" value="ECO:0007669"/>
    <property type="project" value="TreeGrafter"/>
</dbReference>
<dbReference type="Gene3D" id="1.20.930.20">
    <property type="entry name" value="Adaptor protein Cbl, N-terminal domain"/>
    <property type="match status" value="1"/>
</dbReference>
<dbReference type="Gene3D" id="1.25.40.10">
    <property type="entry name" value="Tetratricopeptide repeat domain"/>
    <property type="match status" value="1"/>
</dbReference>
<keyword evidence="5" id="KW-1185">Reference proteome</keyword>
<keyword evidence="1" id="KW-0067">ATP-binding</keyword>
<organism evidence="4 5">
    <name type="scientific">Cetraspora pellucida</name>
    <dbReference type="NCBI Taxonomy" id="1433469"/>
    <lineage>
        <taxon>Eukaryota</taxon>
        <taxon>Fungi</taxon>
        <taxon>Fungi incertae sedis</taxon>
        <taxon>Mucoromycota</taxon>
        <taxon>Glomeromycotina</taxon>
        <taxon>Glomeromycetes</taxon>
        <taxon>Diversisporales</taxon>
        <taxon>Gigasporaceae</taxon>
        <taxon>Cetraspora</taxon>
    </lineage>
</organism>
<dbReference type="InterPro" id="IPR036537">
    <property type="entry name" value="Adaptor_Cbl_N_dom_sf"/>
</dbReference>
<comment type="caution">
    <text evidence="4">The sequence shown here is derived from an EMBL/GenBank/DDBJ whole genome shotgun (WGS) entry which is preliminary data.</text>
</comment>
<dbReference type="Gene3D" id="1.10.510.10">
    <property type="entry name" value="Transferase(Phosphotransferase) domain 1"/>
    <property type="match status" value="2"/>
</dbReference>
<keyword evidence="1" id="KW-0547">Nucleotide-binding</keyword>
<sequence length="1496" mass="175086">MQATNELTENQRKTVAECFEQLEKYLNDNCIRNFDYSLFNNIKLIGKGGSSTVYSANFQEKAYVLKNLNHNLILDKTIKIFINEIKLLDKLSKDNHPNIVKFYGSSKVLENKREKSIDSTPQDYVTLYEKCWSYRPDQRPTLHEILFKLEKLSEETFVKFIINRSYDIVSDGRLDEKKLKEYHYNTAWSMDTSIHKTNQEQYEFFKAKYSNNEDLNEHEKEYLLNIIQKKIDNLKVNNNEGEKRQCEDCKNWIHALQYCEFCIRNYLQNNFCEWTGNNEIDKAIQDAQRGVMGPDLVIEFIPYARLRNVQHRAEGSFADIYNAVWIDGPFVKWNEKERILERLGNHNVILKRLRNSNASTSRWFNEIASNIVRCYGLTKDLTTEDFVLVLDAMDFDLHEYLKKKISAITWKDRYQIIYKISAYDIFLANAVIHGLRPDIIYGMPFEYETLMKQCWDAIPENRPDARTIYKKIYALLKTFSDNKADNNINSVMSNISTQTESSNIEYLSTTPQYLSSGPKNWLKDNQENFSPELENLKEKKKKFSSGPKNWVPNLYFFANSSEAKNFTKGYEESGEYIIRISNIFQKDYNNNYISFYFIYNKTLGYLKTKEEFDDIKASKNDKDNQLVEQDTIDLEFVKVDKKDSDNSLGTQNTDEYIVLPKETLSNQQKVNEDFNGTNKMIRIVDLSYLIFAKLHNECFSERDINEEINKYIVKNNEIPSNVFAWLSDNKQQNKNDTVSLVNNTTQPYDIATNNNIEFGALYSSKRKHNQQNKNDTIILVDNTIQPYDIATNDNIDVAEIINFKDTNYAEQSTDVDLMTTNLEASTNYEHFAPLIDIFLNLGEDIVTIYQKAEHNRRLCNFLTKRVNLAVGAIKDLEIRKQNNMKFFVEPSNLQLIKDFLNCMLDIRTFMTDVSQLGSFVTFNSANIIQKYIDLSNRFDGYLMDLSNRFDGYFMDLSNRFDGDLNYMMQQSDKNAIHRGSPYVEPSKNFNLTQNNDSLELKHEIKFLLEDLKEMKKFMRDMSDGNNTFTDIVRIRELINRFQREQRKGTEITIEPANLLKSDDYEPKYESEPRGKTIHCRWNNTFLLEYAFKEIPPIIDKQTEKEIGQQVAILKELNNSGHIIKFYGIAKSSDGSQYYFVTEWMENGTLQEYYKKFKLSWTQKFEFAIDICRGIAFLNAVEILHHDIRGANILISGNHKPKIANFGLSRKFGDITRNIQVTFENVRYMAPEKLENALLWEIAEEKAPYTNEGIDLQTIRYRVVKEKYPLSHDPDFRPTISKIFTILFDYHHKDEKRPPPSVDEFGTEFVIDDFMTVDAAIKEHRKPDGNKRKAWDCFNQFAEQGDIDAKYWVGYYLYHSVLPEHKDNRQENLQRAAKLFKETADCGKVEAQLRYGFCLWQGDGVSVDWDEAMRYLKLAADNGNPTAMYNVGNAYWIGKGVQKDQEIGSKYLKMAAMKNQHNAISGNVPKIEPHYIIHDSDKNQRKVESNDSTRVMR</sequence>
<dbReference type="InterPro" id="IPR008266">
    <property type="entry name" value="Tyr_kinase_AS"/>
</dbReference>
<dbReference type="CDD" id="cd21037">
    <property type="entry name" value="MLKL_NTD"/>
    <property type="match status" value="1"/>
</dbReference>
<dbReference type="InterPro" id="IPR051681">
    <property type="entry name" value="Ser/Thr_Kinases-Pseudokinases"/>
</dbReference>
<feature type="region of interest" description="Disordered" evidence="2">
    <location>
        <begin position="1476"/>
        <end position="1496"/>
    </location>
</feature>
<dbReference type="InterPro" id="IPR011990">
    <property type="entry name" value="TPR-like_helical_dom_sf"/>
</dbReference>
<dbReference type="Pfam" id="PF08238">
    <property type="entry name" value="Sel1"/>
    <property type="match status" value="4"/>
</dbReference>
<dbReference type="PROSITE" id="PS00107">
    <property type="entry name" value="PROTEIN_KINASE_ATP"/>
    <property type="match status" value="1"/>
</dbReference>
<dbReference type="PROSITE" id="PS00109">
    <property type="entry name" value="PROTEIN_KINASE_TYR"/>
    <property type="match status" value="1"/>
</dbReference>
<name>A0A9N8VR24_9GLOM</name>
<feature type="binding site" evidence="1">
    <location>
        <position position="66"/>
    </location>
    <ligand>
        <name>ATP</name>
        <dbReference type="ChEBI" id="CHEBI:30616"/>
    </ligand>
</feature>
<evidence type="ECO:0000313" key="4">
    <source>
        <dbReference type="EMBL" id="CAG8461423.1"/>
    </source>
</evidence>
<protein>
    <submittedName>
        <fullName evidence="4">15453_t:CDS:1</fullName>
    </submittedName>
</protein>
<dbReference type="InterPro" id="IPR017441">
    <property type="entry name" value="Protein_kinase_ATP_BS"/>
</dbReference>
<dbReference type="SUPFAM" id="SSF56112">
    <property type="entry name" value="Protein kinase-like (PK-like)"/>
    <property type="match status" value="3"/>
</dbReference>
<proteinExistence type="predicted"/>
<dbReference type="SUPFAM" id="SSF81901">
    <property type="entry name" value="HCP-like"/>
    <property type="match status" value="1"/>
</dbReference>